<feature type="compositionally biased region" description="Basic and acidic residues" evidence="1">
    <location>
        <begin position="16"/>
        <end position="27"/>
    </location>
</feature>
<proteinExistence type="predicted"/>
<protein>
    <submittedName>
        <fullName evidence="2">Uncharacterized protein</fullName>
    </submittedName>
</protein>
<feature type="region of interest" description="Disordered" evidence="1">
    <location>
        <begin position="14"/>
        <end position="82"/>
    </location>
</feature>
<feature type="compositionally biased region" description="Basic and acidic residues" evidence="1">
    <location>
        <begin position="36"/>
        <end position="45"/>
    </location>
</feature>
<organism evidence="2 3">
    <name type="scientific">Glutamicibacter arilaitensis</name>
    <dbReference type="NCBI Taxonomy" id="256701"/>
    <lineage>
        <taxon>Bacteria</taxon>
        <taxon>Bacillati</taxon>
        <taxon>Actinomycetota</taxon>
        <taxon>Actinomycetes</taxon>
        <taxon>Micrococcales</taxon>
        <taxon>Micrococcaceae</taxon>
        <taxon>Glutamicibacter</taxon>
    </lineage>
</organism>
<feature type="compositionally biased region" description="Acidic residues" evidence="1">
    <location>
        <begin position="46"/>
        <end position="56"/>
    </location>
</feature>
<reference evidence="2 3" key="1">
    <citation type="journal article" date="2017" name="Elife">
        <title>Extensive horizontal gene transfer in cheese-associated bacteria.</title>
        <authorList>
            <person name="Bonham K.S."/>
            <person name="Wolfe B.E."/>
            <person name="Dutton R.J."/>
        </authorList>
    </citation>
    <scope>NUCLEOTIDE SEQUENCE [LARGE SCALE GENOMIC DNA]</scope>
    <source>
        <strain evidence="2 3">JB182</strain>
    </source>
</reference>
<dbReference type="Proteomes" id="UP000235739">
    <property type="component" value="Unassembled WGS sequence"/>
</dbReference>
<evidence type="ECO:0000313" key="3">
    <source>
        <dbReference type="Proteomes" id="UP000235739"/>
    </source>
</evidence>
<accession>A0A2N7RXP1</accession>
<sequence length="82" mass="9216">MGFIDKAKEAIANATERFKDPDQDLVEKAWPLGQPDDEHLPHDDMDASELEDDPQAEDPTIGTDPDMDVDGEDQYSDEPETR</sequence>
<dbReference type="RefSeq" id="WP_102599209.1">
    <property type="nucleotide sequence ID" value="NZ_JBQDIL010000014.1"/>
</dbReference>
<evidence type="ECO:0000313" key="2">
    <source>
        <dbReference type="EMBL" id="PMQ18660.1"/>
    </source>
</evidence>
<dbReference type="EMBL" id="PNQX01000004">
    <property type="protein sequence ID" value="PMQ18660.1"/>
    <property type="molecule type" value="Genomic_DNA"/>
</dbReference>
<dbReference type="AlphaFoldDB" id="A0A2N7RXP1"/>
<comment type="caution">
    <text evidence="2">The sequence shown here is derived from an EMBL/GenBank/DDBJ whole genome shotgun (WGS) entry which is preliminary data.</text>
</comment>
<name>A0A2N7RXP1_9MICC</name>
<feature type="compositionally biased region" description="Acidic residues" evidence="1">
    <location>
        <begin position="65"/>
        <end position="82"/>
    </location>
</feature>
<evidence type="ECO:0000256" key="1">
    <source>
        <dbReference type="SAM" id="MobiDB-lite"/>
    </source>
</evidence>
<gene>
    <name evidence="2" type="ORF">CIK84_17835</name>
</gene>